<feature type="compositionally biased region" description="Basic and acidic residues" evidence="1">
    <location>
        <begin position="529"/>
        <end position="540"/>
    </location>
</feature>
<gene>
    <name evidence="3" type="primary">LOC115884133</name>
</gene>
<proteinExistence type="predicted"/>
<feature type="compositionally biased region" description="Acidic residues" evidence="1">
    <location>
        <begin position="511"/>
        <end position="521"/>
    </location>
</feature>
<feature type="compositionally biased region" description="Basic and acidic residues" evidence="1">
    <location>
        <begin position="550"/>
        <end position="565"/>
    </location>
</feature>
<feature type="region of interest" description="Disordered" evidence="1">
    <location>
        <begin position="410"/>
        <end position="447"/>
    </location>
</feature>
<feature type="compositionally biased region" description="Basic and acidic residues" evidence="1">
    <location>
        <begin position="695"/>
        <end position="723"/>
    </location>
</feature>
<feature type="compositionally biased region" description="Low complexity" evidence="1">
    <location>
        <begin position="156"/>
        <end position="172"/>
    </location>
</feature>
<feature type="compositionally biased region" description="Basic and acidic residues" evidence="1">
    <location>
        <begin position="628"/>
        <end position="666"/>
    </location>
</feature>
<dbReference type="InParanoid" id="A0A6J2Y3V1"/>
<feature type="region of interest" description="Disordered" evidence="1">
    <location>
        <begin position="740"/>
        <end position="803"/>
    </location>
</feature>
<organism evidence="2 3">
    <name type="scientific">Sitophilus oryzae</name>
    <name type="common">Rice weevil</name>
    <name type="synonym">Curculio oryzae</name>
    <dbReference type="NCBI Taxonomy" id="7048"/>
    <lineage>
        <taxon>Eukaryota</taxon>
        <taxon>Metazoa</taxon>
        <taxon>Ecdysozoa</taxon>
        <taxon>Arthropoda</taxon>
        <taxon>Hexapoda</taxon>
        <taxon>Insecta</taxon>
        <taxon>Pterygota</taxon>
        <taxon>Neoptera</taxon>
        <taxon>Endopterygota</taxon>
        <taxon>Coleoptera</taxon>
        <taxon>Polyphaga</taxon>
        <taxon>Cucujiformia</taxon>
        <taxon>Curculionidae</taxon>
        <taxon>Dryophthorinae</taxon>
        <taxon>Sitophilus</taxon>
    </lineage>
</organism>
<feature type="compositionally biased region" description="Polar residues" evidence="1">
    <location>
        <begin position="278"/>
        <end position="296"/>
    </location>
</feature>
<dbReference type="AlphaFoldDB" id="A0A6J2Y3V1"/>
<dbReference type="Proteomes" id="UP000504635">
    <property type="component" value="Unplaced"/>
</dbReference>
<dbReference type="GeneID" id="115884133"/>
<sequence length="898" mass="101115">MELSRGICILCVSNTKIVSPPQAQEITSLIKDVLFGLIDLVKFDELNSGLKVCPSCLHDIVTLSKLKSNITEEFFGHNEKCSLCLRDEHLVAVSHWDHFDNILGNITLVKKISKCSVCLDCIKYLYLTDRIKLNLIKKYPHLDISDHQKIKDKLSRSPSKSKSPPSSTSNAKSKSKKISKRPVKVKTSRDIKRLLKHLKPLNKTRFDVSNFKADRKLYNQVAFVRIEVPKNLSRNSEPTVAHEKNKLKIKKSTESYVIEKPDESRHNFFKIKLKPTKKATNAKVSTPHSSNDSLQSDQKKLYVKLLKMDLYATTNVNECNRDISSTNISNEIDTNDNEASYSPKTSLRSTPTKASQKMFDDEPSSSKSRKTVSFSDVLSVEVKAEKKHNINGSPLKSLLKKSSTLNTNLYSDSNCENDDIQSSSQAAEENNVSIRTSFDSDDEDEATESVSALINKITHDKYNDDSSTLPNDIKNLDKTEKTPSVRSELSDDSNRDQELNENTDFFTLEVSENESDKDLEEGPVSSTTDSEKKSLNETEKAQSNLEESDVDKSSKNDTSVDKQCDSADSNIVEEESTDEVSKKKQRNDSENDSALKETDVDKSRENHTSVDKHCDSTDSNVVEEESTDEVRKKKQKDDSDNESTLKETEVDKINENDTSVDKHFDNTDSNAVEEESIEEVSKKRHRDDSESESAPEEHKQKKIKLNEKNHNTDCSSEEPKNLDESNIIDLFVSEYEVNNEATKDQLDPLDTSEKLPADGSDETSHTDDNEDNLNSTLESNGDKSITLNELNRSNSSNLESNDPVEVLKQTNMEISSQKDGDLLPENSTEICGESINNILTDPDTVSDVTNSELNEGISTNDLVLNELENIENKRRGTQNENKIGLLEIQNIKMEKKEF</sequence>
<dbReference type="KEGG" id="soy:115884133"/>
<keyword evidence="2" id="KW-1185">Reference proteome</keyword>
<name>A0A6J2Y3V1_SITOR</name>
<feature type="region of interest" description="Disordered" evidence="1">
    <location>
        <begin position="150"/>
        <end position="188"/>
    </location>
</feature>
<feature type="region of interest" description="Disordered" evidence="1">
    <location>
        <begin position="326"/>
        <end position="373"/>
    </location>
</feature>
<dbReference type="RefSeq" id="XP_030758493.1">
    <property type="nucleotide sequence ID" value="XM_030902633.1"/>
</dbReference>
<evidence type="ECO:0000256" key="1">
    <source>
        <dbReference type="SAM" id="MobiDB-lite"/>
    </source>
</evidence>
<feature type="compositionally biased region" description="Polar residues" evidence="1">
    <location>
        <begin position="326"/>
        <end position="355"/>
    </location>
</feature>
<feature type="compositionally biased region" description="Basic residues" evidence="1">
    <location>
        <begin position="173"/>
        <end position="186"/>
    </location>
</feature>
<feature type="compositionally biased region" description="Basic and acidic residues" evidence="1">
    <location>
        <begin position="741"/>
        <end position="767"/>
    </location>
</feature>
<protein>
    <submittedName>
        <fullName evidence="3">Protein PFC0760c-like isoform X1</fullName>
    </submittedName>
</protein>
<feature type="region of interest" description="Disordered" evidence="1">
    <location>
        <begin position="277"/>
        <end position="296"/>
    </location>
</feature>
<feature type="compositionally biased region" description="Basic and acidic residues" evidence="1">
    <location>
        <begin position="579"/>
        <end position="616"/>
    </location>
</feature>
<evidence type="ECO:0000313" key="3">
    <source>
        <dbReference type="RefSeq" id="XP_030758493.1"/>
    </source>
</evidence>
<feature type="compositionally biased region" description="Basic and acidic residues" evidence="1">
    <location>
        <begin position="474"/>
        <end position="498"/>
    </location>
</feature>
<reference evidence="3" key="1">
    <citation type="submission" date="2025-08" db="UniProtKB">
        <authorList>
            <consortium name="RefSeq"/>
        </authorList>
    </citation>
    <scope>IDENTIFICATION</scope>
    <source>
        <tissue evidence="3">Gonads</tissue>
    </source>
</reference>
<feature type="compositionally biased region" description="Low complexity" evidence="1">
    <location>
        <begin position="787"/>
        <end position="801"/>
    </location>
</feature>
<feature type="compositionally biased region" description="Polar residues" evidence="1">
    <location>
        <begin position="410"/>
        <end position="437"/>
    </location>
</feature>
<feature type="region of interest" description="Disordered" evidence="1">
    <location>
        <begin position="461"/>
        <end position="725"/>
    </location>
</feature>
<accession>A0A6J2Y3V1</accession>
<dbReference type="OrthoDB" id="6779014at2759"/>
<evidence type="ECO:0000313" key="2">
    <source>
        <dbReference type="Proteomes" id="UP000504635"/>
    </source>
</evidence>
<feature type="compositionally biased region" description="Polar residues" evidence="1">
    <location>
        <begin position="772"/>
        <end position="786"/>
    </location>
</feature>